<dbReference type="OrthoDB" id="10069295at2759"/>
<dbReference type="InterPro" id="IPR048401">
    <property type="entry name" value="SLS1_C"/>
</dbReference>
<dbReference type="AlphaFoldDB" id="A0A0W4ZWL0"/>
<keyword evidence="6" id="KW-1185">Reference proteome</keyword>
<dbReference type="GeneID" id="28938770"/>
<evidence type="ECO:0000259" key="4">
    <source>
        <dbReference type="Pfam" id="PF20778"/>
    </source>
</evidence>
<dbReference type="GO" id="GO:0005743">
    <property type="term" value="C:mitochondrial inner membrane"/>
    <property type="evidence" value="ECO:0007669"/>
    <property type="project" value="InterPro"/>
</dbReference>
<proteinExistence type="predicted"/>
<dbReference type="Pfam" id="PF20776">
    <property type="entry name" value="SLS1_N"/>
    <property type="match status" value="1"/>
</dbReference>
<dbReference type="Pfam" id="PF14611">
    <property type="entry name" value="KH_SLS1_1"/>
    <property type="match status" value="1"/>
</dbReference>
<name>A0A0W4ZWL0_PNEJ7</name>
<protein>
    <submittedName>
        <fullName evidence="5">Uncharacterized protein</fullName>
    </submittedName>
</protein>
<dbReference type="Proteomes" id="UP000053447">
    <property type="component" value="Unassembled WGS sequence"/>
</dbReference>
<feature type="domain" description="SLS1 first KH" evidence="2">
    <location>
        <begin position="168"/>
        <end position="225"/>
    </location>
</feature>
<evidence type="ECO:0000259" key="2">
    <source>
        <dbReference type="Pfam" id="PF14611"/>
    </source>
</evidence>
<sequence length="664" mass="79493">MVYFLNFKQKSFFLGYKVLWRNYGNFHKKAIFLDFFPQERSIIVLQKQKSKFRYNVKFSVQPLEEKSLELLSQKLIYDSPNEMIDTSISEIDMMKPNNILVSYDFFNQIVKNIQFSFNRKQIQKYAQLNGLKNISCCNRGQLIERILKEIWKLEISNDICSEILMVKEIQSSKRDIFFITRLNGHVLRQWELDYQAKIYIDFDRLILQVEATRSNIEKLELAMAKMIEEINIEDIDIEYLSKFSCFDDGYISEISFLTETFIEKISVNKIRVMTLRDQESLEDVKRLLYTFLTVKNHKNYSLIYNNSQSNNSFYYFGEKFSLPWFLKGKEWARWRTIVNKNENFFFLKKKIPEKILENEYEVAIENGFMKSSSGVTLMLYDVPEFFNNCIPYSNILFRKIYYDITFGYILHDFSSRDIYKQFFISNLRKRSEENQKNYKIQSIFCSNISHASMFIHKLKSTYKDWFSNEFYRKFFRLKFIPSSWTCLSINGFPYIEIDLELDDKGGFLDIKVKYVFDENILDVLLPKCRNDIRIFKKVFSFLDLNNKSLMTYLNKIRFDTMSINKLQTPSILYIDLPLEFKNIYKTQEYVLVAVEYINQTDLKFNKFLLRLMNIEGNISSGRRTELKLLSLDFDKDSLETVLSSQDWKDFINDANMIVNELSRL</sequence>
<dbReference type="VEuPathDB" id="FungiDB:T551_00248"/>
<gene>
    <name evidence="5" type="ORF">T551_00248</name>
</gene>
<comment type="caution">
    <text evidence="5">The sequence shown here is derived from an EMBL/GenBank/DDBJ whole genome shotgun (WGS) entry which is preliminary data.</text>
</comment>
<evidence type="ECO:0000259" key="3">
    <source>
        <dbReference type="Pfam" id="PF20776"/>
    </source>
</evidence>
<evidence type="ECO:0000256" key="1">
    <source>
        <dbReference type="SAM" id="Coils"/>
    </source>
</evidence>
<dbReference type="RefSeq" id="XP_018231455.1">
    <property type="nucleotide sequence ID" value="XM_018372515.1"/>
</dbReference>
<dbReference type="InterPro" id="IPR048400">
    <property type="entry name" value="SLS1_N"/>
</dbReference>
<keyword evidence="1" id="KW-0175">Coiled coil</keyword>
<dbReference type="InterPro" id="IPR032741">
    <property type="entry name" value="Sls1_KH-1"/>
</dbReference>
<evidence type="ECO:0000313" key="5">
    <source>
        <dbReference type="EMBL" id="KTW32763.1"/>
    </source>
</evidence>
<accession>A0A0W4ZWL0</accession>
<feature type="coiled-coil region" evidence="1">
    <location>
        <begin position="202"/>
        <end position="229"/>
    </location>
</feature>
<organism evidence="5 6">
    <name type="scientific">Pneumocystis jirovecii (strain RU7)</name>
    <name type="common">Human pneumocystis pneumonia agent</name>
    <dbReference type="NCBI Taxonomy" id="1408657"/>
    <lineage>
        <taxon>Eukaryota</taxon>
        <taxon>Fungi</taxon>
        <taxon>Dikarya</taxon>
        <taxon>Ascomycota</taxon>
        <taxon>Taphrinomycotina</taxon>
        <taxon>Pneumocystomycetes</taxon>
        <taxon>Pneumocystaceae</taxon>
        <taxon>Pneumocystis</taxon>
    </lineage>
</organism>
<dbReference type="STRING" id="1408657.A0A0W4ZWL0"/>
<feature type="domain" description="SLS1 N-terminal" evidence="3">
    <location>
        <begin position="85"/>
        <end position="156"/>
    </location>
</feature>
<dbReference type="Pfam" id="PF20778">
    <property type="entry name" value="SLS1_C"/>
    <property type="match status" value="1"/>
</dbReference>
<dbReference type="EMBL" id="LFWA01000001">
    <property type="protein sequence ID" value="KTW32763.1"/>
    <property type="molecule type" value="Genomic_DNA"/>
</dbReference>
<reference evidence="6" key="1">
    <citation type="journal article" date="2016" name="Nat. Commun.">
        <title>Genome analysis of three Pneumocystis species reveals adaptation mechanisms to life exclusively in mammalian hosts.</title>
        <authorList>
            <person name="Ma L."/>
            <person name="Chen Z."/>
            <person name="Huang D.W."/>
            <person name="Kutty G."/>
            <person name="Ishihara M."/>
            <person name="Wang H."/>
            <person name="Abouelleil A."/>
            <person name="Bishop L."/>
            <person name="Davey E."/>
            <person name="Deng R."/>
            <person name="Deng X."/>
            <person name="Fan L."/>
            <person name="Fantoni G."/>
            <person name="Fitzgerald M."/>
            <person name="Gogineni E."/>
            <person name="Goldberg J.M."/>
            <person name="Handley G."/>
            <person name="Hu X."/>
            <person name="Huber C."/>
            <person name="Jiao X."/>
            <person name="Jones K."/>
            <person name="Levin J.Z."/>
            <person name="Liu Y."/>
            <person name="Macdonald P."/>
            <person name="Melnikov A."/>
            <person name="Raley C."/>
            <person name="Sassi M."/>
            <person name="Sherman B.T."/>
            <person name="Song X."/>
            <person name="Sykes S."/>
            <person name="Tran B."/>
            <person name="Walsh L."/>
            <person name="Xia Y."/>
            <person name="Yang J."/>
            <person name="Young S."/>
            <person name="Zeng Q."/>
            <person name="Zheng X."/>
            <person name="Stephens R."/>
            <person name="Nusbaum C."/>
            <person name="Birren B.W."/>
            <person name="Azadi P."/>
            <person name="Lempicki R.A."/>
            <person name="Cuomo C.A."/>
            <person name="Kovacs J.A."/>
        </authorList>
    </citation>
    <scope>NUCLEOTIDE SEQUENCE [LARGE SCALE GENOMIC DNA]</scope>
    <source>
        <strain evidence="6">RU7</strain>
    </source>
</reference>
<feature type="domain" description="SLS1 C-terminal" evidence="4">
    <location>
        <begin position="321"/>
        <end position="654"/>
    </location>
</feature>
<evidence type="ECO:0000313" key="6">
    <source>
        <dbReference type="Proteomes" id="UP000053447"/>
    </source>
</evidence>